<dbReference type="PANTHER" id="PTHR33529">
    <property type="entry name" value="SLR0882 PROTEIN-RELATED"/>
    <property type="match status" value="1"/>
</dbReference>
<dbReference type="InterPro" id="IPR030922">
    <property type="entry name" value="LptF"/>
</dbReference>
<keyword evidence="3 7" id="KW-0812">Transmembrane</keyword>
<evidence type="ECO:0000256" key="1">
    <source>
        <dbReference type="ARBA" id="ARBA00004651"/>
    </source>
</evidence>
<dbReference type="NCBIfam" id="TIGR04407">
    <property type="entry name" value="LptF_YjgP"/>
    <property type="match status" value="1"/>
</dbReference>
<feature type="transmembrane region" description="Helical" evidence="7">
    <location>
        <begin position="12"/>
        <end position="33"/>
    </location>
</feature>
<dbReference type="RefSeq" id="WP_382421128.1">
    <property type="nucleotide sequence ID" value="NZ_JBHSCW010000002.1"/>
</dbReference>
<feature type="transmembrane region" description="Helical" evidence="7">
    <location>
        <begin position="296"/>
        <end position="314"/>
    </location>
</feature>
<feature type="transmembrane region" description="Helical" evidence="7">
    <location>
        <begin position="354"/>
        <end position="376"/>
    </location>
</feature>
<accession>A0ABV8UJY9</accession>
<dbReference type="PANTHER" id="PTHR33529:SF2">
    <property type="entry name" value="LIPOPOLYSACCHARIDE EXPORT SYSTEM PERMEASE PROTEIN LPTG"/>
    <property type="match status" value="1"/>
</dbReference>
<keyword evidence="5 7" id="KW-0472">Membrane</keyword>
<evidence type="ECO:0000256" key="2">
    <source>
        <dbReference type="ARBA" id="ARBA00022475"/>
    </source>
</evidence>
<feature type="transmembrane region" description="Helical" evidence="7">
    <location>
        <begin position="98"/>
        <end position="118"/>
    </location>
</feature>
<dbReference type="InterPro" id="IPR005495">
    <property type="entry name" value="LptG/LptF_permease"/>
</dbReference>
<comment type="subcellular location">
    <subcellularLocation>
        <location evidence="1">Cell membrane</location>
        <topology evidence="1">Multi-pass membrane protein</topology>
    </subcellularLocation>
</comment>
<gene>
    <name evidence="8" type="primary">lptF</name>
    <name evidence="8" type="ORF">ACFOW6_04440</name>
</gene>
<feature type="compositionally biased region" description="Basic and acidic residues" evidence="6">
    <location>
        <begin position="224"/>
        <end position="236"/>
    </location>
</feature>
<comment type="caution">
    <text evidence="8">The sequence shown here is derived from an EMBL/GenBank/DDBJ whole genome shotgun (WGS) entry which is preliminary data.</text>
</comment>
<evidence type="ECO:0000256" key="6">
    <source>
        <dbReference type="SAM" id="MobiDB-lite"/>
    </source>
</evidence>
<organism evidence="8 9">
    <name type="scientific">Fodinicurvata halophila</name>
    <dbReference type="NCBI Taxonomy" id="1419723"/>
    <lineage>
        <taxon>Bacteria</taxon>
        <taxon>Pseudomonadati</taxon>
        <taxon>Pseudomonadota</taxon>
        <taxon>Alphaproteobacteria</taxon>
        <taxon>Rhodospirillales</taxon>
        <taxon>Rhodovibrionaceae</taxon>
        <taxon>Fodinicurvata</taxon>
    </lineage>
</organism>
<dbReference type="EMBL" id="JBHSCW010000002">
    <property type="protein sequence ID" value="MFC4350788.1"/>
    <property type="molecule type" value="Genomic_DNA"/>
</dbReference>
<evidence type="ECO:0000256" key="4">
    <source>
        <dbReference type="ARBA" id="ARBA00022989"/>
    </source>
</evidence>
<proteinExistence type="predicted"/>
<feature type="transmembrane region" description="Helical" evidence="7">
    <location>
        <begin position="53"/>
        <end position="77"/>
    </location>
</feature>
<dbReference type="Proteomes" id="UP001595799">
    <property type="component" value="Unassembled WGS sequence"/>
</dbReference>
<evidence type="ECO:0000313" key="9">
    <source>
        <dbReference type="Proteomes" id="UP001595799"/>
    </source>
</evidence>
<name>A0ABV8UJY9_9PROT</name>
<evidence type="ECO:0000256" key="5">
    <source>
        <dbReference type="ARBA" id="ARBA00023136"/>
    </source>
</evidence>
<evidence type="ECO:0000256" key="3">
    <source>
        <dbReference type="ARBA" id="ARBA00022692"/>
    </source>
</evidence>
<keyword evidence="2" id="KW-1003">Cell membrane</keyword>
<sequence>MPIFDRYILRQIFPPLAFTLLIALLVLLVERMLRVLDSVLGSQGTMQVVFELLAYLVPHYLGLALPMALFLGIYFAFRRLSRESEMDAMLASGTGLHQLLRPVLLAAGLMTLVAALLFNTLQPHSRYAYRSVLSSVQNMSIEALIQPGVFVSNENTTLMVEEISSDRRQFRRIFIHEEDKQADEAATITAREGILTETDDDSPPFAQLFNGVRLTTSVDPTEAEGPREPESGEERSDGLLRFEEMQTRLGEDAYDAVQPRGEDEREYTIPELWALKDSPPEGIERSRLLAEMNERLVRIVSVLVLPFVAIPLALSNRRSQRSSGVAVGVVTLLAFNEALQQGVRMVRREQLEPFLGIWGPLIIFFTGSMILFLTTAFRVPRYQGTGIIDRVTTAFGALMEKRRARRSAS</sequence>
<evidence type="ECO:0000256" key="7">
    <source>
        <dbReference type="SAM" id="Phobius"/>
    </source>
</evidence>
<evidence type="ECO:0000313" key="8">
    <source>
        <dbReference type="EMBL" id="MFC4350788.1"/>
    </source>
</evidence>
<protein>
    <submittedName>
        <fullName evidence="8">LPS export ABC transporter permease LptF</fullName>
    </submittedName>
</protein>
<feature type="region of interest" description="Disordered" evidence="6">
    <location>
        <begin position="216"/>
        <end position="236"/>
    </location>
</feature>
<dbReference type="Pfam" id="PF03739">
    <property type="entry name" value="LptF_LptG"/>
    <property type="match status" value="1"/>
</dbReference>
<reference evidence="9" key="1">
    <citation type="journal article" date="2019" name="Int. J. Syst. Evol. Microbiol.">
        <title>The Global Catalogue of Microorganisms (GCM) 10K type strain sequencing project: providing services to taxonomists for standard genome sequencing and annotation.</title>
        <authorList>
            <consortium name="The Broad Institute Genomics Platform"/>
            <consortium name="The Broad Institute Genome Sequencing Center for Infectious Disease"/>
            <person name="Wu L."/>
            <person name="Ma J."/>
        </authorList>
    </citation>
    <scope>NUCLEOTIDE SEQUENCE [LARGE SCALE GENOMIC DNA]</scope>
    <source>
        <strain evidence="9">CECT 8472</strain>
    </source>
</reference>
<keyword evidence="9" id="KW-1185">Reference proteome</keyword>
<keyword evidence="4 7" id="KW-1133">Transmembrane helix</keyword>